<comment type="caution">
    <text evidence="2">The sequence shown here is derived from an EMBL/GenBank/DDBJ whole genome shotgun (WGS) entry which is preliminary data.</text>
</comment>
<reference evidence="2 3" key="1">
    <citation type="submission" date="2019-11" db="EMBL/GenBank/DDBJ databases">
        <title>Pedobacter sp. HMF7056 Genome sequencing and assembly.</title>
        <authorList>
            <person name="Kang H."/>
            <person name="Kim H."/>
            <person name="Joh K."/>
        </authorList>
    </citation>
    <scope>NUCLEOTIDE SEQUENCE [LARGE SCALE GENOMIC DNA]</scope>
    <source>
        <strain evidence="2 3">HMF7056</strain>
    </source>
</reference>
<accession>A0A7K1Y1U4</accession>
<keyword evidence="1" id="KW-0472">Membrane</keyword>
<organism evidence="2 3">
    <name type="scientific">Hufsiella ginkgonis</name>
    <dbReference type="NCBI Taxonomy" id="2695274"/>
    <lineage>
        <taxon>Bacteria</taxon>
        <taxon>Pseudomonadati</taxon>
        <taxon>Bacteroidota</taxon>
        <taxon>Sphingobacteriia</taxon>
        <taxon>Sphingobacteriales</taxon>
        <taxon>Sphingobacteriaceae</taxon>
        <taxon>Hufsiella</taxon>
    </lineage>
</organism>
<sequence length="156" mass="18366">MKNITMGTPANRHWYNLAFTFPGITLMVCLASGIFNYLLDCIFNFTYAITQPLYILIYTMDFLVFRIWIFLPFIAGYFFLFRKKPALSLLALKLLYSLAVCMLMRNYFFKDDWSLYNGEYSKLKSVLTYVFFGISFVLAYEFFSKANQPAYGDRTE</sequence>
<feature type="transmembrane region" description="Helical" evidence="1">
    <location>
        <begin position="126"/>
        <end position="143"/>
    </location>
</feature>
<keyword evidence="1" id="KW-1133">Transmembrane helix</keyword>
<evidence type="ECO:0000313" key="2">
    <source>
        <dbReference type="EMBL" id="MXV17162.1"/>
    </source>
</evidence>
<feature type="transmembrane region" description="Helical" evidence="1">
    <location>
        <begin position="87"/>
        <end position="106"/>
    </location>
</feature>
<evidence type="ECO:0000313" key="3">
    <source>
        <dbReference type="Proteomes" id="UP000451233"/>
    </source>
</evidence>
<feature type="transmembrane region" description="Helical" evidence="1">
    <location>
        <begin position="55"/>
        <end position="80"/>
    </location>
</feature>
<dbReference type="AlphaFoldDB" id="A0A7K1Y1U4"/>
<dbReference type="Proteomes" id="UP000451233">
    <property type="component" value="Unassembled WGS sequence"/>
</dbReference>
<dbReference type="EMBL" id="WVHS01000004">
    <property type="protein sequence ID" value="MXV17162.1"/>
    <property type="molecule type" value="Genomic_DNA"/>
</dbReference>
<evidence type="ECO:0000256" key="1">
    <source>
        <dbReference type="SAM" id="Phobius"/>
    </source>
</evidence>
<gene>
    <name evidence="2" type="ORF">GS398_17810</name>
</gene>
<keyword evidence="3" id="KW-1185">Reference proteome</keyword>
<name>A0A7K1Y1U4_9SPHI</name>
<protein>
    <submittedName>
        <fullName evidence="2">Uncharacterized protein</fullName>
    </submittedName>
</protein>
<dbReference type="RefSeq" id="WP_160908162.1">
    <property type="nucleotide sequence ID" value="NZ_WVHS01000004.1"/>
</dbReference>
<proteinExistence type="predicted"/>
<feature type="transmembrane region" description="Helical" evidence="1">
    <location>
        <begin position="14"/>
        <end position="35"/>
    </location>
</feature>
<keyword evidence="1" id="KW-0812">Transmembrane</keyword>